<gene>
    <name evidence="1" type="ORF">AVEN_247762_1</name>
</gene>
<protein>
    <submittedName>
        <fullName evidence="1">Uncharacterized protein</fullName>
    </submittedName>
</protein>
<evidence type="ECO:0000313" key="2">
    <source>
        <dbReference type="Proteomes" id="UP000499080"/>
    </source>
</evidence>
<dbReference type="EMBL" id="BGPR01103316">
    <property type="protein sequence ID" value="GBM65982.1"/>
    <property type="molecule type" value="Genomic_DNA"/>
</dbReference>
<comment type="caution">
    <text evidence="1">The sequence shown here is derived from an EMBL/GenBank/DDBJ whole genome shotgun (WGS) entry which is preliminary data.</text>
</comment>
<accession>A0A4Y2HKV9</accession>
<dbReference type="AlphaFoldDB" id="A0A4Y2HKV9"/>
<keyword evidence="2" id="KW-1185">Reference proteome</keyword>
<name>A0A4Y2HKV9_ARAVE</name>
<reference evidence="1 2" key="1">
    <citation type="journal article" date="2019" name="Sci. Rep.">
        <title>Orb-weaving spider Araneus ventricosus genome elucidates the spidroin gene catalogue.</title>
        <authorList>
            <person name="Kono N."/>
            <person name="Nakamura H."/>
            <person name="Ohtoshi R."/>
            <person name="Moran D.A.P."/>
            <person name="Shinohara A."/>
            <person name="Yoshida Y."/>
            <person name="Fujiwara M."/>
            <person name="Mori M."/>
            <person name="Tomita M."/>
            <person name="Arakawa K."/>
        </authorList>
    </citation>
    <scope>NUCLEOTIDE SEQUENCE [LARGE SCALE GENOMIC DNA]</scope>
</reference>
<organism evidence="1 2">
    <name type="scientific">Araneus ventricosus</name>
    <name type="common">Orbweaver spider</name>
    <name type="synonym">Epeira ventricosa</name>
    <dbReference type="NCBI Taxonomy" id="182803"/>
    <lineage>
        <taxon>Eukaryota</taxon>
        <taxon>Metazoa</taxon>
        <taxon>Ecdysozoa</taxon>
        <taxon>Arthropoda</taxon>
        <taxon>Chelicerata</taxon>
        <taxon>Arachnida</taxon>
        <taxon>Araneae</taxon>
        <taxon>Araneomorphae</taxon>
        <taxon>Entelegynae</taxon>
        <taxon>Araneoidea</taxon>
        <taxon>Araneidae</taxon>
        <taxon>Araneus</taxon>
    </lineage>
</organism>
<proteinExistence type="predicted"/>
<sequence>MITGQLSQFYGVPLIQEEPCVTQRVLSILRWAFKSRLLHSIWPKDRFVFHPFWSIDLGGSFTEDRLLRSNLLPSHTWGISLFGWSSLPSLISPIQPQLPGTFSLSNAPIHTRVIYRPPRRIVFHFYGQTGWTVIERSWNSKLSVCLRQFPLGFHMAKRFGTCSKKNGLDNP</sequence>
<dbReference type="Proteomes" id="UP000499080">
    <property type="component" value="Unassembled WGS sequence"/>
</dbReference>
<evidence type="ECO:0000313" key="1">
    <source>
        <dbReference type="EMBL" id="GBM65982.1"/>
    </source>
</evidence>